<comment type="caution">
    <text evidence="2">The sequence shown here is derived from an EMBL/GenBank/DDBJ whole genome shotgun (WGS) entry which is preliminary data.</text>
</comment>
<keyword evidence="1" id="KW-1133">Transmembrane helix</keyword>
<accession>A0A8J8NI96</accession>
<gene>
    <name evidence="2" type="ORF">FGO68_gene6326</name>
</gene>
<name>A0A8J8NI96_HALGN</name>
<reference evidence="2" key="1">
    <citation type="submission" date="2019-06" db="EMBL/GenBank/DDBJ databases">
        <authorList>
            <person name="Zheng W."/>
        </authorList>
    </citation>
    <scope>NUCLEOTIDE SEQUENCE</scope>
    <source>
        <strain evidence="2">QDHG01</strain>
    </source>
</reference>
<evidence type="ECO:0000256" key="1">
    <source>
        <dbReference type="SAM" id="Phobius"/>
    </source>
</evidence>
<feature type="transmembrane region" description="Helical" evidence="1">
    <location>
        <begin position="58"/>
        <end position="81"/>
    </location>
</feature>
<dbReference type="EMBL" id="RRYP01015075">
    <property type="protein sequence ID" value="TNV75676.1"/>
    <property type="molecule type" value="Genomic_DNA"/>
</dbReference>
<keyword evidence="3" id="KW-1185">Reference proteome</keyword>
<keyword evidence="1" id="KW-0812">Transmembrane</keyword>
<proteinExistence type="predicted"/>
<dbReference type="AlphaFoldDB" id="A0A8J8NI96"/>
<evidence type="ECO:0000313" key="3">
    <source>
        <dbReference type="Proteomes" id="UP000785679"/>
    </source>
</evidence>
<feature type="transmembrane region" description="Helical" evidence="1">
    <location>
        <begin position="93"/>
        <end position="111"/>
    </location>
</feature>
<organism evidence="2 3">
    <name type="scientific">Halteria grandinella</name>
    <dbReference type="NCBI Taxonomy" id="5974"/>
    <lineage>
        <taxon>Eukaryota</taxon>
        <taxon>Sar</taxon>
        <taxon>Alveolata</taxon>
        <taxon>Ciliophora</taxon>
        <taxon>Intramacronucleata</taxon>
        <taxon>Spirotrichea</taxon>
        <taxon>Stichotrichia</taxon>
        <taxon>Sporadotrichida</taxon>
        <taxon>Halteriidae</taxon>
        <taxon>Halteria</taxon>
    </lineage>
</organism>
<evidence type="ECO:0000313" key="2">
    <source>
        <dbReference type="EMBL" id="TNV75676.1"/>
    </source>
</evidence>
<sequence>MASQYPFMWISVQLRSYTLSLLTLFIQSSPLMTAIHRIYFSNILVKTDGTQTDWKSTFISTTSVVLIHLIWVINSFLGSYLITSGTTFLNIELASFIAYLILVEPINLSYVDYLTSI</sequence>
<protein>
    <submittedName>
        <fullName evidence="2">Uncharacterized protein</fullName>
    </submittedName>
</protein>
<keyword evidence="1" id="KW-0472">Membrane</keyword>
<dbReference type="Proteomes" id="UP000785679">
    <property type="component" value="Unassembled WGS sequence"/>
</dbReference>